<dbReference type="EMBL" id="KN833723">
    <property type="protein sequence ID" value="KIK23734.1"/>
    <property type="molecule type" value="Genomic_DNA"/>
</dbReference>
<evidence type="ECO:0000313" key="2">
    <source>
        <dbReference type="Proteomes" id="UP000054018"/>
    </source>
</evidence>
<dbReference type="HOGENOM" id="CLU_1993529_0_0_1"/>
<accession>A0A0C9ZCR7</accession>
<name>A0A0C9ZCR7_9AGAM</name>
<evidence type="ECO:0000313" key="1">
    <source>
        <dbReference type="EMBL" id="KIK23734.1"/>
    </source>
</evidence>
<reference evidence="2" key="2">
    <citation type="submission" date="2015-01" db="EMBL/GenBank/DDBJ databases">
        <title>Evolutionary Origins and Diversification of the Mycorrhizal Mutualists.</title>
        <authorList>
            <consortium name="DOE Joint Genome Institute"/>
            <consortium name="Mycorrhizal Genomics Consortium"/>
            <person name="Kohler A."/>
            <person name="Kuo A."/>
            <person name="Nagy L.G."/>
            <person name="Floudas D."/>
            <person name="Copeland A."/>
            <person name="Barry K.W."/>
            <person name="Cichocki N."/>
            <person name="Veneault-Fourrey C."/>
            <person name="LaButti K."/>
            <person name="Lindquist E.A."/>
            <person name="Lipzen A."/>
            <person name="Lundell T."/>
            <person name="Morin E."/>
            <person name="Murat C."/>
            <person name="Riley R."/>
            <person name="Ohm R."/>
            <person name="Sun H."/>
            <person name="Tunlid A."/>
            <person name="Henrissat B."/>
            <person name="Grigoriev I.V."/>
            <person name="Hibbett D.S."/>
            <person name="Martin F."/>
        </authorList>
    </citation>
    <scope>NUCLEOTIDE SEQUENCE [LARGE SCALE GENOMIC DNA]</scope>
    <source>
        <strain evidence="2">441</strain>
    </source>
</reference>
<sequence length="125" mass="14146">MGNWRVRGYLILLTIRVDADNATVRLMLLILQYIWSPNFVIEGQSGIRRAQNPTKRRTELTLSRVHRIHPCTLGIHTLIALSLKHVQAKGLPTETISLNAVEALLPRQRRNVCNLYTVSSVIHGS</sequence>
<dbReference type="Proteomes" id="UP000054018">
    <property type="component" value="Unassembled WGS sequence"/>
</dbReference>
<protein>
    <submittedName>
        <fullName evidence="1">Uncharacterized protein</fullName>
    </submittedName>
</protein>
<keyword evidence="2" id="KW-1185">Reference proteome</keyword>
<dbReference type="AlphaFoldDB" id="A0A0C9ZCR7"/>
<proteinExistence type="predicted"/>
<reference evidence="1 2" key="1">
    <citation type="submission" date="2014-04" db="EMBL/GenBank/DDBJ databases">
        <authorList>
            <consortium name="DOE Joint Genome Institute"/>
            <person name="Kuo A."/>
            <person name="Kohler A."/>
            <person name="Costa M.D."/>
            <person name="Nagy L.G."/>
            <person name="Floudas D."/>
            <person name="Copeland A."/>
            <person name="Barry K.W."/>
            <person name="Cichocki N."/>
            <person name="Veneault-Fourrey C."/>
            <person name="LaButti K."/>
            <person name="Lindquist E.A."/>
            <person name="Lipzen A."/>
            <person name="Lundell T."/>
            <person name="Morin E."/>
            <person name="Murat C."/>
            <person name="Sun H."/>
            <person name="Tunlid A."/>
            <person name="Henrissat B."/>
            <person name="Grigoriev I.V."/>
            <person name="Hibbett D.S."/>
            <person name="Martin F."/>
            <person name="Nordberg H.P."/>
            <person name="Cantor M.N."/>
            <person name="Hua S.X."/>
        </authorList>
    </citation>
    <scope>NUCLEOTIDE SEQUENCE [LARGE SCALE GENOMIC DNA]</scope>
    <source>
        <strain evidence="1 2">441</strain>
    </source>
</reference>
<organism evidence="1 2">
    <name type="scientific">Pisolithus microcarpus 441</name>
    <dbReference type="NCBI Taxonomy" id="765257"/>
    <lineage>
        <taxon>Eukaryota</taxon>
        <taxon>Fungi</taxon>
        <taxon>Dikarya</taxon>
        <taxon>Basidiomycota</taxon>
        <taxon>Agaricomycotina</taxon>
        <taxon>Agaricomycetes</taxon>
        <taxon>Agaricomycetidae</taxon>
        <taxon>Boletales</taxon>
        <taxon>Sclerodermatineae</taxon>
        <taxon>Pisolithaceae</taxon>
        <taxon>Pisolithus</taxon>
    </lineage>
</organism>
<gene>
    <name evidence="1" type="ORF">PISMIDRAFT_436482</name>
</gene>